<dbReference type="PANTHER" id="PTHR11731">
    <property type="entry name" value="PROTEASE FAMILY S9B,C DIPEPTIDYL-PEPTIDASE IV-RELATED"/>
    <property type="match status" value="1"/>
</dbReference>
<dbReference type="GO" id="GO:0008236">
    <property type="term" value="F:serine-type peptidase activity"/>
    <property type="evidence" value="ECO:0007669"/>
    <property type="project" value="InterPro"/>
</dbReference>
<dbReference type="InterPro" id="IPR029058">
    <property type="entry name" value="AB_hydrolase_fold"/>
</dbReference>
<dbReference type="Pfam" id="PF00326">
    <property type="entry name" value="Peptidase_S9"/>
    <property type="match status" value="1"/>
</dbReference>
<feature type="domain" description="Peptidase S9 prolyl oligopeptidase catalytic" evidence="1">
    <location>
        <begin position="576"/>
        <end position="773"/>
    </location>
</feature>
<evidence type="ECO:0000259" key="1">
    <source>
        <dbReference type="Pfam" id="PF00326"/>
    </source>
</evidence>
<name>A0A380AKD5_9GAMM</name>
<feature type="domain" description="Dipeptidylpeptidase IV N-terminal" evidence="2">
    <location>
        <begin position="155"/>
        <end position="485"/>
    </location>
</feature>
<evidence type="ECO:0000313" key="4">
    <source>
        <dbReference type="Proteomes" id="UP000255061"/>
    </source>
</evidence>
<dbReference type="Gene3D" id="3.40.50.1820">
    <property type="entry name" value="alpha/beta hydrolase"/>
    <property type="match status" value="1"/>
</dbReference>
<dbReference type="GO" id="GO:0006508">
    <property type="term" value="P:proteolysis"/>
    <property type="evidence" value="ECO:0007669"/>
    <property type="project" value="InterPro"/>
</dbReference>
<reference evidence="3 4" key="1">
    <citation type="submission" date="2018-06" db="EMBL/GenBank/DDBJ databases">
        <authorList>
            <consortium name="Pathogen Informatics"/>
            <person name="Doyle S."/>
        </authorList>
    </citation>
    <scope>NUCLEOTIDE SEQUENCE [LARGE SCALE GENOMIC DNA]</scope>
    <source>
        <strain evidence="3 4">NCTC10736</strain>
    </source>
</reference>
<gene>
    <name evidence="3" type="primary">ptpA_3</name>
    <name evidence="3" type="ORF">NCTC10736_02472</name>
</gene>
<dbReference type="InterPro" id="IPR002469">
    <property type="entry name" value="Peptidase_S9B_N"/>
</dbReference>
<dbReference type="AlphaFoldDB" id="A0A380AKD5"/>
<dbReference type="InterPro" id="IPR050278">
    <property type="entry name" value="Serine_Prot_S9B/DPPIV"/>
</dbReference>
<dbReference type="SUPFAM" id="SSF82171">
    <property type="entry name" value="DPP6 N-terminal domain-like"/>
    <property type="match status" value="1"/>
</dbReference>
<accession>A0A380AKD5</accession>
<protein>
    <submittedName>
        <fullName evidence="3">Prolyl tripeptidyl peptidase</fullName>
        <ecNumber evidence="3">3.4.14.12</ecNumber>
    </submittedName>
</protein>
<keyword evidence="3" id="KW-0378">Hydrolase</keyword>
<dbReference type="GO" id="GO:0008239">
    <property type="term" value="F:dipeptidyl-peptidase activity"/>
    <property type="evidence" value="ECO:0007669"/>
    <property type="project" value="TreeGrafter"/>
</dbReference>
<proteinExistence type="predicted"/>
<dbReference type="RefSeq" id="WP_115406355.1">
    <property type="nucleotide sequence ID" value="NZ_UGYV01000001.1"/>
</dbReference>
<dbReference type="PANTHER" id="PTHR11731:SF193">
    <property type="entry name" value="DIPEPTIDYL PEPTIDASE 9"/>
    <property type="match status" value="1"/>
</dbReference>
<organism evidence="3 4">
    <name type="scientific">Shewanella morhuae</name>
    <dbReference type="NCBI Taxonomy" id="365591"/>
    <lineage>
        <taxon>Bacteria</taxon>
        <taxon>Pseudomonadati</taxon>
        <taxon>Pseudomonadota</taxon>
        <taxon>Gammaproteobacteria</taxon>
        <taxon>Alteromonadales</taxon>
        <taxon>Shewanellaceae</taxon>
        <taxon>Shewanella</taxon>
    </lineage>
</organism>
<evidence type="ECO:0000313" key="3">
    <source>
        <dbReference type="EMBL" id="SUI81767.1"/>
    </source>
</evidence>
<dbReference type="Proteomes" id="UP000255061">
    <property type="component" value="Unassembled WGS sequence"/>
</dbReference>
<dbReference type="Gene3D" id="2.140.10.30">
    <property type="entry name" value="Dipeptidylpeptidase IV, N-terminal domain"/>
    <property type="match status" value="1"/>
</dbReference>
<dbReference type="EC" id="3.4.14.12" evidence="3"/>
<dbReference type="SUPFAM" id="SSF53474">
    <property type="entry name" value="alpha/beta-Hydrolases"/>
    <property type="match status" value="1"/>
</dbReference>
<dbReference type="Pfam" id="PF00930">
    <property type="entry name" value="DPPIV_N"/>
    <property type="match status" value="1"/>
</dbReference>
<evidence type="ECO:0000259" key="2">
    <source>
        <dbReference type="Pfam" id="PF00930"/>
    </source>
</evidence>
<sequence>MTKNGLTWSFKQAFKLSAPLRITTQVAMVSTAIASTALISTLTPAFAIEGGKQPLTIERMNASPALAGSSPRGLKLSPDGQRVTYLAGRKDNQNFYDLWQMEVKTGELSLLLSADKLAINELSDEEKARRERQRIYGEGIMEYFWADDSKALLIPASGNLYYFSLVDNSVTQLPIGEGFATDARLSPKGNFVSFVRDQNLYVLDLATKKLQAMTTDGGGAIKNAMAEFVAQEEMDRMTGYWWAPDESAIAFTRIDESGVEQVTRNEIYADGIKLTEQRYPYAGKTNVEITLAVVTLKDKAINWVTLREQNSEDNSKDIYLPRVNWLPDSRHLSFQWQSRDQHKLDLQLVALDALTKPKTLVKERSDAWVNLNNDLHFLKQQAAFIWASERDGFNHLYLFDLKGQLKTQLTKGEWAVDELEYIDETAGWVYFTGRKDTPIEKQLYRVPLAGGKVERVSTQAGMHDPVFADNQSVYLDYFNSLSQPPQISLHGDKGQQLAWVEQNAVKQGHPLYDYAGLWQIPEFTELKAEDGQMLQTRLFKPIPFDASKKYPVVVRVYGGPHAQLVTNSWSEQDYFTQYLVQQGYVVFQLDNRGSAHRGTRFEQVIYRHLGEAEVNDQKVGVDYLRSLAFVDADNVAIYGHSYGGYMALMSLFKAPDYFKAAISGAPVTDWHLYDTHYTERYLAHPDSNEKGYEASSVFPYVKNYQAGLLMYHGMADDNVLFENSTRVYKALQDEGKLFQMIDYPGSKHSMRGEKVRNHLYHSLADFLDRQLKNTK</sequence>
<dbReference type="EMBL" id="UGYV01000001">
    <property type="protein sequence ID" value="SUI81767.1"/>
    <property type="molecule type" value="Genomic_DNA"/>
</dbReference>
<dbReference type="InterPro" id="IPR001375">
    <property type="entry name" value="Peptidase_S9_cat"/>
</dbReference>